<evidence type="ECO:0000256" key="4">
    <source>
        <dbReference type="ARBA" id="ARBA00038441"/>
    </source>
</evidence>
<dbReference type="GO" id="GO:0008093">
    <property type="term" value="F:cytoskeletal anchor activity"/>
    <property type="evidence" value="ECO:0007669"/>
    <property type="project" value="TreeGrafter"/>
</dbReference>
<sequence length="258" mass="28480">MCSSLSPKHASVPGLTDMQQYHQWLASRHEASLLPMKEDLALWLTNILGLEITSETFMDRLDNGFLLCQLAETLQEKFRENNGGKSVPCRRIPCRRSAPSGSFFARDNTANFLAWCRKVGIGETCLFESEDLGFCSVDVSAGLTGEFSISSHEKYNVEPPGLIKLEKEIEQEERAPQPPPSPVSPAQPLPPSPPVSPTPSPTAAKVAPGKKSTGKLLDDAVRHIADEPPCRCPNKFCVERQSQGRYRVGEKMLFIRVS</sequence>
<reference evidence="8" key="1">
    <citation type="journal article" date="2004" name="Nature">
        <title>Genome duplication in the teleost fish Tetraodon nigroviridis reveals the early vertebrate proto-karyotype.</title>
        <authorList>
            <person name="Jaillon O."/>
            <person name="Aury J.-M."/>
            <person name="Brunet F."/>
            <person name="Petit J.-L."/>
            <person name="Stange-Thomann N."/>
            <person name="Mauceli E."/>
            <person name="Bouneau L."/>
            <person name="Fischer C."/>
            <person name="Ozouf-Costaz C."/>
            <person name="Bernot A."/>
            <person name="Nicaud S."/>
            <person name="Jaffe D."/>
            <person name="Fisher S."/>
            <person name="Lutfalla G."/>
            <person name="Dossat C."/>
            <person name="Segurens B."/>
            <person name="Dasilva C."/>
            <person name="Salanoubat M."/>
            <person name="Levy M."/>
            <person name="Boudet N."/>
            <person name="Castellano S."/>
            <person name="Anthouard V."/>
            <person name="Jubin C."/>
            <person name="Castelli V."/>
            <person name="Katinka M."/>
            <person name="Vacherie B."/>
            <person name="Biemont C."/>
            <person name="Skalli Z."/>
            <person name="Cattolico L."/>
            <person name="Poulain J."/>
            <person name="De Berardinis V."/>
            <person name="Cruaud C."/>
            <person name="Duprat S."/>
            <person name="Brottier P."/>
            <person name="Coutanceau J.-P."/>
            <person name="Gouzy J."/>
            <person name="Parra G."/>
            <person name="Lardier G."/>
            <person name="Chapple C."/>
            <person name="McKernan K.J."/>
            <person name="McEwan P."/>
            <person name="Bosak S."/>
            <person name="Kellis M."/>
            <person name="Volff J.-N."/>
            <person name="Guigo R."/>
            <person name="Zody M.C."/>
            <person name="Mesirov J."/>
            <person name="Lindblad-Toh K."/>
            <person name="Birren B."/>
            <person name="Nusbaum C."/>
            <person name="Kahn D."/>
            <person name="Robinson-Rechavi M."/>
            <person name="Laudet V."/>
            <person name="Schachter V."/>
            <person name="Quetier F."/>
            <person name="Saurin W."/>
            <person name="Scarpelli C."/>
            <person name="Wincker P."/>
            <person name="Lander E.S."/>
            <person name="Weissenbach J."/>
            <person name="Roest Crollius H."/>
        </authorList>
    </citation>
    <scope>NUCLEOTIDE SEQUENCE [LARGE SCALE GENOMIC DNA]</scope>
</reference>
<dbReference type="PROSITE" id="PS51460">
    <property type="entry name" value="GAR"/>
    <property type="match status" value="1"/>
</dbReference>
<evidence type="ECO:0000259" key="6">
    <source>
        <dbReference type="PROSITE" id="PS50021"/>
    </source>
</evidence>
<evidence type="ECO:0000256" key="1">
    <source>
        <dbReference type="ARBA" id="ARBA00004245"/>
    </source>
</evidence>
<keyword evidence="3" id="KW-0206">Cytoskeleton</keyword>
<dbReference type="Pfam" id="PF00307">
    <property type="entry name" value="CH"/>
    <property type="match status" value="1"/>
</dbReference>
<evidence type="ECO:0000259" key="7">
    <source>
        <dbReference type="PROSITE" id="PS51460"/>
    </source>
</evidence>
<dbReference type="Gene3D" id="1.10.418.10">
    <property type="entry name" value="Calponin-like domain"/>
    <property type="match status" value="1"/>
</dbReference>
<dbReference type="GO" id="GO:0051015">
    <property type="term" value="F:actin filament binding"/>
    <property type="evidence" value="ECO:0007669"/>
    <property type="project" value="TreeGrafter"/>
</dbReference>
<dbReference type="PANTHER" id="PTHR46756:SF9">
    <property type="entry name" value="GROWTH ARREST-SPECIFIC PROTEIN 2"/>
    <property type="match status" value="1"/>
</dbReference>
<dbReference type="InterPro" id="IPR001715">
    <property type="entry name" value="CH_dom"/>
</dbReference>
<comment type="similarity">
    <text evidence="4">Belongs to the GAS2 family.</text>
</comment>
<dbReference type="OrthoDB" id="2250192at2759"/>
<dbReference type="GO" id="GO:0005884">
    <property type="term" value="C:actin filament"/>
    <property type="evidence" value="ECO:0007669"/>
    <property type="project" value="TreeGrafter"/>
</dbReference>
<dbReference type="KEGG" id="tng:GSTEN00025581G001"/>
<dbReference type="InterPro" id="IPR003108">
    <property type="entry name" value="GAR_dom"/>
</dbReference>
<accession>Q4S1F5</accession>
<protein>
    <submittedName>
        <fullName evidence="8">(spotted green pufferfish) hypothetical protein</fullName>
    </submittedName>
</protein>
<gene>
    <name evidence="8" type="ORF">GSTENG00025581001</name>
</gene>
<dbReference type="Gene3D" id="3.30.920.20">
    <property type="entry name" value="Gas2-like domain"/>
    <property type="match status" value="1"/>
</dbReference>
<feature type="compositionally biased region" description="Pro residues" evidence="5">
    <location>
        <begin position="176"/>
        <end position="200"/>
    </location>
</feature>
<dbReference type="SMART" id="SM00033">
    <property type="entry name" value="CH"/>
    <property type="match status" value="1"/>
</dbReference>
<dbReference type="AlphaFoldDB" id="Q4S1F5"/>
<keyword evidence="2" id="KW-0963">Cytoplasm</keyword>
<dbReference type="PANTHER" id="PTHR46756">
    <property type="entry name" value="TRANSGELIN"/>
    <property type="match status" value="1"/>
</dbReference>
<name>Q4S1F5_TETNG</name>
<evidence type="ECO:0000313" key="8">
    <source>
        <dbReference type="EMBL" id="CAG05527.1"/>
    </source>
</evidence>
<comment type="caution">
    <text evidence="8">The sequence shown here is derived from an EMBL/GenBank/DDBJ whole genome shotgun (WGS) entry which is preliminary data.</text>
</comment>
<proteinExistence type="inferred from homology"/>
<comment type="subcellular location">
    <subcellularLocation>
        <location evidence="1">Cytoplasm</location>
        <location evidence="1">Cytoskeleton</location>
    </subcellularLocation>
</comment>
<evidence type="ECO:0000256" key="3">
    <source>
        <dbReference type="ARBA" id="ARBA00023212"/>
    </source>
</evidence>
<organism evidence="8">
    <name type="scientific">Tetraodon nigroviridis</name>
    <name type="common">Spotted green pufferfish</name>
    <name type="synonym">Chelonodon nigroviridis</name>
    <dbReference type="NCBI Taxonomy" id="99883"/>
    <lineage>
        <taxon>Eukaryota</taxon>
        <taxon>Metazoa</taxon>
        <taxon>Chordata</taxon>
        <taxon>Craniata</taxon>
        <taxon>Vertebrata</taxon>
        <taxon>Euteleostomi</taxon>
        <taxon>Actinopterygii</taxon>
        <taxon>Neopterygii</taxon>
        <taxon>Teleostei</taxon>
        <taxon>Neoteleostei</taxon>
        <taxon>Acanthomorphata</taxon>
        <taxon>Eupercaria</taxon>
        <taxon>Tetraodontiformes</taxon>
        <taxon>Tetradontoidea</taxon>
        <taxon>Tetraodontidae</taxon>
        <taxon>Tetraodon</taxon>
    </lineage>
</organism>
<dbReference type="PROSITE" id="PS50021">
    <property type="entry name" value="CH"/>
    <property type="match status" value="1"/>
</dbReference>
<dbReference type="InterPro" id="IPR036534">
    <property type="entry name" value="GAR_dom_sf"/>
</dbReference>
<evidence type="ECO:0000256" key="5">
    <source>
        <dbReference type="SAM" id="MobiDB-lite"/>
    </source>
</evidence>
<dbReference type="EMBL" id="CAAE01014769">
    <property type="protein sequence ID" value="CAG05527.1"/>
    <property type="molecule type" value="Genomic_DNA"/>
</dbReference>
<dbReference type="GO" id="GO:0008017">
    <property type="term" value="F:microtubule binding"/>
    <property type="evidence" value="ECO:0007669"/>
    <property type="project" value="InterPro"/>
</dbReference>
<feature type="region of interest" description="Disordered" evidence="5">
    <location>
        <begin position="170"/>
        <end position="216"/>
    </location>
</feature>
<feature type="domain" description="GAR" evidence="7">
    <location>
        <begin position="212"/>
        <end position="258"/>
    </location>
</feature>
<dbReference type="GO" id="GO:0051764">
    <property type="term" value="P:actin crosslink formation"/>
    <property type="evidence" value="ECO:0007669"/>
    <property type="project" value="TreeGrafter"/>
</dbReference>
<feature type="domain" description="Calponin-homology (CH)" evidence="6">
    <location>
        <begin position="34"/>
        <end position="154"/>
    </location>
</feature>
<dbReference type="SUPFAM" id="SSF47576">
    <property type="entry name" value="Calponin-homology domain, CH-domain"/>
    <property type="match status" value="1"/>
</dbReference>
<reference evidence="8" key="2">
    <citation type="submission" date="2004-02" db="EMBL/GenBank/DDBJ databases">
        <authorList>
            <consortium name="Genoscope"/>
            <consortium name="Whitehead Institute Centre for Genome Research"/>
        </authorList>
    </citation>
    <scope>NUCLEOTIDE SEQUENCE</scope>
</reference>
<dbReference type="SMART" id="SM00243">
    <property type="entry name" value="GAS2"/>
    <property type="match status" value="1"/>
</dbReference>
<dbReference type="SUPFAM" id="SSF143575">
    <property type="entry name" value="GAS2 domain-like"/>
    <property type="match status" value="1"/>
</dbReference>
<evidence type="ECO:0000256" key="2">
    <source>
        <dbReference type="ARBA" id="ARBA00022490"/>
    </source>
</evidence>
<dbReference type="Pfam" id="PF02187">
    <property type="entry name" value="GAS2"/>
    <property type="match status" value="1"/>
</dbReference>
<dbReference type="InterPro" id="IPR036872">
    <property type="entry name" value="CH_dom_sf"/>
</dbReference>